<name>A0ABT8G1V2_9MICO</name>
<dbReference type="RefSeq" id="WP_301128199.1">
    <property type="nucleotide sequence ID" value="NZ_JAUHPV010000004.1"/>
</dbReference>
<organism evidence="5 6">
    <name type="scientific">Demequina zhanjiangensis</name>
    <dbReference type="NCBI Taxonomy" id="3051659"/>
    <lineage>
        <taxon>Bacteria</taxon>
        <taxon>Bacillati</taxon>
        <taxon>Actinomycetota</taxon>
        <taxon>Actinomycetes</taxon>
        <taxon>Micrococcales</taxon>
        <taxon>Demequinaceae</taxon>
        <taxon>Demequina</taxon>
    </lineage>
</organism>
<evidence type="ECO:0000256" key="3">
    <source>
        <dbReference type="ARBA" id="ARBA00023163"/>
    </source>
</evidence>
<feature type="domain" description="HTH lacI-type" evidence="4">
    <location>
        <begin position="19"/>
        <end position="73"/>
    </location>
</feature>
<proteinExistence type="predicted"/>
<accession>A0ABT8G1V2</accession>
<comment type="caution">
    <text evidence="5">The sequence shown here is derived from an EMBL/GenBank/DDBJ whole genome shotgun (WGS) entry which is preliminary data.</text>
</comment>
<protein>
    <submittedName>
        <fullName evidence="5">LacI family DNA-binding transcriptional regulator</fullName>
    </submittedName>
</protein>
<keyword evidence="6" id="KW-1185">Reference proteome</keyword>
<dbReference type="PANTHER" id="PTHR30146:SF109">
    <property type="entry name" value="HTH-TYPE TRANSCRIPTIONAL REGULATOR GALS"/>
    <property type="match status" value="1"/>
</dbReference>
<dbReference type="Pfam" id="PF00356">
    <property type="entry name" value="LacI"/>
    <property type="match status" value="1"/>
</dbReference>
<dbReference type="Gene3D" id="1.10.260.40">
    <property type="entry name" value="lambda repressor-like DNA-binding domains"/>
    <property type="match status" value="1"/>
</dbReference>
<sequence>MDKDAAASPTTRGTRKHQPTIYDIAQAAGVDASTVSRALNKPGRINVHTEARIRAAAAELGYQGNPMARALPTGKTRTLALILSDLTNPVYFTLLRAAEQTAAAAGYTLVLAESQDSSEMESGISQTIVPAVDGLVLVGSRLDDEQVRSLAQRKPVVVVNRSLEELESVVPDVAPGIAAAVAHLADLGHKSVAYLGGPANAWMSRRRWDEIFEQAVAHGMSVVEIGPNAPTREAGRDAMKRVIASGATAVIAYNDLMAIGLLDAAKQDGLEVPGRLSIIGFDDIFGADFTSPPLTTVSTELSGAGAEAVRRLLAAIDSKERSAGTDLTTSLVVRESTGAPRG</sequence>
<dbReference type="GO" id="GO:0003677">
    <property type="term" value="F:DNA binding"/>
    <property type="evidence" value="ECO:0007669"/>
    <property type="project" value="UniProtKB-KW"/>
</dbReference>
<dbReference type="CDD" id="cd06267">
    <property type="entry name" value="PBP1_LacI_sugar_binding-like"/>
    <property type="match status" value="1"/>
</dbReference>
<dbReference type="PROSITE" id="PS50932">
    <property type="entry name" value="HTH_LACI_2"/>
    <property type="match status" value="1"/>
</dbReference>
<gene>
    <name evidence="5" type="ORF">QQX04_08635</name>
</gene>
<dbReference type="SUPFAM" id="SSF53822">
    <property type="entry name" value="Periplasmic binding protein-like I"/>
    <property type="match status" value="1"/>
</dbReference>
<dbReference type="Proteomes" id="UP001172738">
    <property type="component" value="Unassembled WGS sequence"/>
</dbReference>
<evidence type="ECO:0000256" key="1">
    <source>
        <dbReference type="ARBA" id="ARBA00023015"/>
    </source>
</evidence>
<evidence type="ECO:0000259" key="4">
    <source>
        <dbReference type="PROSITE" id="PS50932"/>
    </source>
</evidence>
<evidence type="ECO:0000256" key="2">
    <source>
        <dbReference type="ARBA" id="ARBA00023125"/>
    </source>
</evidence>
<dbReference type="Gene3D" id="3.40.50.2300">
    <property type="match status" value="2"/>
</dbReference>
<dbReference type="InterPro" id="IPR028082">
    <property type="entry name" value="Peripla_BP_I"/>
</dbReference>
<dbReference type="InterPro" id="IPR000843">
    <property type="entry name" value="HTH_LacI"/>
</dbReference>
<evidence type="ECO:0000313" key="6">
    <source>
        <dbReference type="Proteomes" id="UP001172738"/>
    </source>
</evidence>
<dbReference type="InterPro" id="IPR046335">
    <property type="entry name" value="LacI/GalR-like_sensor"/>
</dbReference>
<dbReference type="PANTHER" id="PTHR30146">
    <property type="entry name" value="LACI-RELATED TRANSCRIPTIONAL REPRESSOR"/>
    <property type="match status" value="1"/>
</dbReference>
<dbReference type="PRINTS" id="PR00036">
    <property type="entry name" value="HTHLACI"/>
</dbReference>
<keyword evidence="1" id="KW-0805">Transcription regulation</keyword>
<dbReference type="CDD" id="cd01392">
    <property type="entry name" value="HTH_LacI"/>
    <property type="match status" value="1"/>
</dbReference>
<reference evidence="5" key="1">
    <citation type="submission" date="2023-06" db="EMBL/GenBank/DDBJ databases">
        <title>SYSU T00b26.</title>
        <authorList>
            <person name="Gao L."/>
            <person name="Fang B.-Z."/>
            <person name="Li W.-J."/>
        </authorList>
    </citation>
    <scope>NUCLEOTIDE SEQUENCE</scope>
    <source>
        <strain evidence="5">SYSU T00b26</strain>
    </source>
</reference>
<dbReference type="InterPro" id="IPR010982">
    <property type="entry name" value="Lambda_DNA-bd_dom_sf"/>
</dbReference>
<dbReference type="SMART" id="SM00354">
    <property type="entry name" value="HTH_LACI"/>
    <property type="match status" value="1"/>
</dbReference>
<keyword evidence="2 5" id="KW-0238">DNA-binding</keyword>
<dbReference type="Pfam" id="PF13377">
    <property type="entry name" value="Peripla_BP_3"/>
    <property type="match status" value="1"/>
</dbReference>
<dbReference type="SUPFAM" id="SSF47413">
    <property type="entry name" value="lambda repressor-like DNA-binding domains"/>
    <property type="match status" value="1"/>
</dbReference>
<dbReference type="EMBL" id="JAUHPV010000004">
    <property type="protein sequence ID" value="MDN4473052.1"/>
    <property type="molecule type" value="Genomic_DNA"/>
</dbReference>
<evidence type="ECO:0000313" key="5">
    <source>
        <dbReference type="EMBL" id="MDN4473052.1"/>
    </source>
</evidence>
<keyword evidence="3" id="KW-0804">Transcription</keyword>